<evidence type="ECO:0000313" key="2">
    <source>
        <dbReference type="Proteomes" id="UP000265566"/>
    </source>
</evidence>
<organism evidence="1 2">
    <name type="scientific">Medicago truncatula</name>
    <name type="common">Barrel medic</name>
    <name type="synonym">Medicago tribuloides</name>
    <dbReference type="NCBI Taxonomy" id="3880"/>
    <lineage>
        <taxon>Eukaryota</taxon>
        <taxon>Viridiplantae</taxon>
        <taxon>Streptophyta</taxon>
        <taxon>Embryophyta</taxon>
        <taxon>Tracheophyta</taxon>
        <taxon>Spermatophyta</taxon>
        <taxon>Magnoliopsida</taxon>
        <taxon>eudicotyledons</taxon>
        <taxon>Gunneridae</taxon>
        <taxon>Pentapetalae</taxon>
        <taxon>rosids</taxon>
        <taxon>fabids</taxon>
        <taxon>Fabales</taxon>
        <taxon>Fabaceae</taxon>
        <taxon>Papilionoideae</taxon>
        <taxon>50 kb inversion clade</taxon>
        <taxon>NPAAA clade</taxon>
        <taxon>Hologalegina</taxon>
        <taxon>IRL clade</taxon>
        <taxon>Trifolieae</taxon>
        <taxon>Medicago</taxon>
    </lineage>
</organism>
<sequence length="47" mass="5669">MVQGEFGYRIIKKHLAYRVIMLEILNGNKKNTRRFYQCFQLCMNIVS</sequence>
<accession>A0A396JFZ5</accession>
<reference evidence="2" key="1">
    <citation type="journal article" date="2018" name="Nat. Plants">
        <title>Whole-genome landscape of Medicago truncatula symbiotic genes.</title>
        <authorList>
            <person name="Pecrix Y."/>
            <person name="Staton S.E."/>
            <person name="Sallet E."/>
            <person name="Lelandais-Briere C."/>
            <person name="Moreau S."/>
            <person name="Carrere S."/>
            <person name="Blein T."/>
            <person name="Jardinaud M.F."/>
            <person name="Latrasse D."/>
            <person name="Zouine M."/>
            <person name="Zahm M."/>
            <person name="Kreplak J."/>
            <person name="Mayjonade B."/>
            <person name="Satge C."/>
            <person name="Perez M."/>
            <person name="Cauet S."/>
            <person name="Marande W."/>
            <person name="Chantry-Darmon C."/>
            <person name="Lopez-Roques C."/>
            <person name="Bouchez O."/>
            <person name="Berard A."/>
            <person name="Debelle F."/>
            <person name="Munos S."/>
            <person name="Bendahmane A."/>
            <person name="Berges H."/>
            <person name="Niebel A."/>
            <person name="Buitink J."/>
            <person name="Frugier F."/>
            <person name="Benhamed M."/>
            <person name="Crespi M."/>
            <person name="Gouzy J."/>
            <person name="Gamas P."/>
        </authorList>
    </citation>
    <scope>NUCLEOTIDE SEQUENCE [LARGE SCALE GENOMIC DNA]</scope>
    <source>
        <strain evidence="2">cv. Jemalong A17</strain>
    </source>
</reference>
<dbReference type="Proteomes" id="UP000265566">
    <property type="component" value="Chromosome 2"/>
</dbReference>
<proteinExistence type="predicted"/>
<evidence type="ECO:0000313" key="1">
    <source>
        <dbReference type="EMBL" id="RHN75621.1"/>
    </source>
</evidence>
<dbReference type="Gramene" id="rna11854">
    <property type="protein sequence ID" value="RHN75621.1"/>
    <property type="gene ID" value="gene11854"/>
</dbReference>
<dbReference type="AlphaFoldDB" id="A0A396JFZ5"/>
<protein>
    <submittedName>
        <fullName evidence="1">Uncharacterized protein</fullName>
    </submittedName>
</protein>
<dbReference type="EMBL" id="PSQE01000002">
    <property type="protein sequence ID" value="RHN75621.1"/>
    <property type="molecule type" value="Genomic_DNA"/>
</dbReference>
<name>A0A396JFZ5_MEDTR</name>
<comment type="caution">
    <text evidence="1">The sequence shown here is derived from an EMBL/GenBank/DDBJ whole genome shotgun (WGS) entry which is preliminary data.</text>
</comment>
<gene>
    <name evidence="1" type="ORF">MtrunA17_Chr2g0323251</name>
</gene>